<gene>
    <name evidence="6" type="ORF">KH142_03915</name>
</gene>
<name>A0A943YYR1_9ACTN</name>
<evidence type="ECO:0000256" key="3">
    <source>
        <dbReference type="ARBA" id="ARBA00022827"/>
    </source>
</evidence>
<protein>
    <submittedName>
        <fullName evidence="6">FAD-binding protein</fullName>
    </submittedName>
</protein>
<comment type="cofactor">
    <cofactor evidence="1">
        <name>FAD</name>
        <dbReference type="ChEBI" id="CHEBI:57692"/>
    </cofactor>
</comment>
<dbReference type="AlphaFoldDB" id="A0A943YYR1"/>
<evidence type="ECO:0000259" key="5">
    <source>
        <dbReference type="Pfam" id="PF00890"/>
    </source>
</evidence>
<sequence length="568" mass="61137">MENQGISRRNLFKMGGIAATGALGAVALSSCGGQPSTAEQKKEGQPSFARGIASEDFEGSAAEIEPITDFSDEKTYDIVVVGAGTSGLPAVLTALEEGASVACLQKESVPVSQGNGSSGLILDPAVSNLKGLLTWAQEYRTALSYRVNEEMLDTYMRTSGETMLWMNKMSNEAGYPPAATTSQMSKHFSDDSFVTIVSNNFGVKPESNNDLVAALAVYAEQLGAEFFYSTPGVQLVTDEAGAVTGVIGKSKDGSYLKFNAAKGVILACGDYQNNDSMMKKFSPEIDGFARKQQGKTGDGILMGIAAGGRLCPVGHSHSLHDMDAAPLFMADFPLLAVGMDGKRFMNEEIPMISWNQTLRQQQGVEDPGRFCRIFDDAYEEKIASWGGTPTPKASMENYIPGLLENPTGVRPDLIDTHRCDTLDELAEELGVPAENLKESVERWNELCENGFDEDFGLAEMYLKPIDTPPYWGVRQWVRITAVHAGFEVNKFNQALDENGEVIPGLYGVGFTGGDLCGDVDWSFYLGGLCCGYCMTSGRYAVIHALTGDIEPSSPVAWSDDFAAQYGVA</sequence>
<dbReference type="PRINTS" id="PR00411">
    <property type="entry name" value="PNDRDTASEI"/>
</dbReference>
<evidence type="ECO:0000256" key="4">
    <source>
        <dbReference type="ARBA" id="ARBA00023002"/>
    </source>
</evidence>
<dbReference type="GO" id="GO:0008202">
    <property type="term" value="P:steroid metabolic process"/>
    <property type="evidence" value="ECO:0007669"/>
    <property type="project" value="UniProtKB-ARBA"/>
</dbReference>
<dbReference type="PANTHER" id="PTHR43400">
    <property type="entry name" value="FUMARATE REDUCTASE"/>
    <property type="match status" value="1"/>
</dbReference>
<organism evidence="6 7">
    <name type="scientific">Slackia piriformis</name>
    <dbReference type="NCBI Taxonomy" id="626934"/>
    <lineage>
        <taxon>Bacteria</taxon>
        <taxon>Bacillati</taxon>
        <taxon>Actinomycetota</taxon>
        <taxon>Coriobacteriia</taxon>
        <taxon>Eggerthellales</taxon>
        <taxon>Eggerthellaceae</taxon>
        <taxon>Slackia</taxon>
    </lineage>
</organism>
<dbReference type="InterPro" id="IPR027477">
    <property type="entry name" value="Succ_DH/fumarate_Rdtase_cat_sf"/>
</dbReference>
<dbReference type="InterPro" id="IPR036188">
    <property type="entry name" value="FAD/NAD-bd_sf"/>
</dbReference>
<dbReference type="Pfam" id="PF00890">
    <property type="entry name" value="FAD_binding_2"/>
    <property type="match status" value="1"/>
</dbReference>
<dbReference type="Gene3D" id="3.50.50.60">
    <property type="entry name" value="FAD/NAD(P)-binding domain"/>
    <property type="match status" value="1"/>
</dbReference>
<dbReference type="InterPro" id="IPR050315">
    <property type="entry name" value="FAD-oxidoreductase_2"/>
</dbReference>
<dbReference type="PROSITE" id="PS51318">
    <property type="entry name" value="TAT"/>
    <property type="match status" value="1"/>
</dbReference>
<dbReference type="SUPFAM" id="SSF51905">
    <property type="entry name" value="FAD/NAD(P)-binding domain"/>
    <property type="match status" value="1"/>
</dbReference>
<proteinExistence type="predicted"/>
<dbReference type="SUPFAM" id="SSF56425">
    <property type="entry name" value="Succinate dehydrogenase/fumarate reductase flavoprotein, catalytic domain"/>
    <property type="match status" value="1"/>
</dbReference>
<dbReference type="Proteomes" id="UP000727506">
    <property type="component" value="Unassembled WGS sequence"/>
</dbReference>
<keyword evidence="4" id="KW-0560">Oxidoreductase</keyword>
<accession>A0A943YYR1</accession>
<dbReference type="InterPro" id="IPR006311">
    <property type="entry name" value="TAT_signal"/>
</dbReference>
<evidence type="ECO:0000256" key="2">
    <source>
        <dbReference type="ARBA" id="ARBA00022630"/>
    </source>
</evidence>
<dbReference type="Gene3D" id="3.90.700.10">
    <property type="entry name" value="Succinate dehydrogenase/fumarate reductase flavoprotein, catalytic domain"/>
    <property type="match status" value="1"/>
</dbReference>
<reference evidence="6" key="1">
    <citation type="submission" date="2021-02" db="EMBL/GenBank/DDBJ databases">
        <title>Infant gut strain persistence is associated with maternal origin, phylogeny, and functional potential including surface adhesion and iron acquisition.</title>
        <authorList>
            <person name="Lou Y.C."/>
        </authorList>
    </citation>
    <scope>NUCLEOTIDE SEQUENCE</scope>
    <source>
        <strain evidence="6">L2_039_000G1_dasL2_039_000G1_concoct_11</strain>
    </source>
</reference>
<dbReference type="EMBL" id="JAGZSV010000049">
    <property type="protein sequence ID" value="MBS6940622.1"/>
    <property type="molecule type" value="Genomic_DNA"/>
</dbReference>
<evidence type="ECO:0000313" key="6">
    <source>
        <dbReference type="EMBL" id="MBS6940622.1"/>
    </source>
</evidence>
<dbReference type="InterPro" id="IPR003953">
    <property type="entry name" value="FAD-dep_OxRdtase_2_FAD-bd"/>
</dbReference>
<evidence type="ECO:0000256" key="1">
    <source>
        <dbReference type="ARBA" id="ARBA00001974"/>
    </source>
</evidence>
<dbReference type="PANTHER" id="PTHR43400:SF10">
    <property type="entry name" value="3-OXOSTEROID 1-DEHYDROGENASE"/>
    <property type="match status" value="1"/>
</dbReference>
<evidence type="ECO:0000313" key="7">
    <source>
        <dbReference type="Proteomes" id="UP000727506"/>
    </source>
</evidence>
<keyword evidence="3" id="KW-0274">FAD</keyword>
<keyword evidence="2" id="KW-0285">Flavoprotein</keyword>
<dbReference type="GO" id="GO:0033765">
    <property type="term" value="F:steroid dehydrogenase activity, acting on the CH-CH group of donors"/>
    <property type="evidence" value="ECO:0007669"/>
    <property type="project" value="UniProtKB-ARBA"/>
</dbReference>
<comment type="caution">
    <text evidence="6">The sequence shown here is derived from an EMBL/GenBank/DDBJ whole genome shotgun (WGS) entry which is preliminary data.</text>
</comment>
<feature type="domain" description="FAD-dependent oxidoreductase 2 FAD-binding" evidence="5">
    <location>
        <begin position="77"/>
        <end position="527"/>
    </location>
</feature>